<proteinExistence type="predicted"/>
<accession>A0A3S1DEU7</accession>
<protein>
    <recommendedName>
        <fullName evidence="2">CHASE2 domain-containing protein</fullName>
    </recommendedName>
</protein>
<dbReference type="RefSeq" id="WP_127080371.1">
    <property type="nucleotide sequence ID" value="NZ_RSCL01000003.1"/>
</dbReference>
<keyword evidence="1" id="KW-0812">Transmembrane</keyword>
<dbReference type="Pfam" id="PF14516">
    <property type="entry name" value="AAA_35"/>
    <property type="match status" value="1"/>
</dbReference>
<dbReference type="AlphaFoldDB" id="A0A3S1DEU7"/>
<dbReference type="Proteomes" id="UP000271624">
    <property type="component" value="Unassembled WGS sequence"/>
</dbReference>
<keyword evidence="4" id="KW-1185">Reference proteome</keyword>
<sequence length="911" mass="104233">MTRYRYQVGGSLRSNALSYVERACDSELYQALKRGEFCYVLNSRQMGKSSLLVKTSCRLEQENYKCSVVDLTNIGSENITPLQWYKGLVTDLLSGFNLFHKINLKTWWQEQEEISLLQKLSRFILEVLLVEFKNEQIIIFIDEIDNVLALDFPVDDFFAFIRFCYNQRAVNPEYNRLTFAIFGVAKPSDLIQDKQRTPFNIGKSIQLDGFAIDNIQPLADGLNIPGHNAFEIMRHILIWTNGQPFLTHKLCQLLFDLTPKINATQSVETIVKDVVINYIINNWEFQDEPQHLRTISDRIIRNEHIAGRHLEVYQRILLGEEVLVDDSREQIELLLSGLVIHSQGKLKVKNLIYEAVFDLQWTSKQMEKLRPYAQKFKAWIASGQKGTEYLLRGETLEQALTWSYSKRLSDQDYRFLTASQEAAKREIQKDLLAEKQARYLEQEKSQFVLEMHRLAQQILANARKTAKKNIQKLRLARIHIISITFIVAIAVIILRFSGVLEEIELTSLDKLFQARPVTTVDPRIVIVALDELHIQQYGQYPMSDAILAQVLQTLKNYNPKAIGLDLYRDLPVEPGADKLIQIYRTTPNLIGVKKAIDNKIAPSPVLAELKQVGLADQVLDGDGKIRRALLSIEEDNKITLNLGLKLALRYLETHNIYASDLPNHQIKIGKALLTPFHSNDGGYVRADAGGYQILLNFHGTQKQFQVISIQDVLKNQIPADLIRHRIVLIGATAESVNDLYHTPYSNSSFDNPARMPGVVIHANIASSILSAALDGRPLLKVWLHQIEWFWILLWSGMGTLLSWFFKPLKYLLVSILFLILILTLVTYIAFLLGWWIPIIPAIIAFLAGVITQIIIITKHSDKIQLSQIVQQLIKFTQEQPVAGQIAIEYLKQSESQENQVLIDKILKNNNY</sequence>
<dbReference type="InterPro" id="IPR027417">
    <property type="entry name" value="P-loop_NTPase"/>
</dbReference>
<evidence type="ECO:0000259" key="2">
    <source>
        <dbReference type="SMART" id="SM01080"/>
    </source>
</evidence>
<dbReference type="Gene3D" id="3.40.50.300">
    <property type="entry name" value="P-loop containing nucleotide triphosphate hydrolases"/>
    <property type="match status" value="1"/>
</dbReference>
<evidence type="ECO:0000313" key="3">
    <source>
        <dbReference type="EMBL" id="RUT08589.1"/>
    </source>
</evidence>
<gene>
    <name evidence="3" type="ORF">DSM106972_017570</name>
</gene>
<reference evidence="3" key="1">
    <citation type="submission" date="2018-12" db="EMBL/GenBank/DDBJ databases">
        <authorList>
            <person name="Will S."/>
            <person name="Neumann-Schaal M."/>
            <person name="Henke P."/>
        </authorList>
    </citation>
    <scope>NUCLEOTIDE SEQUENCE</scope>
    <source>
        <strain evidence="3">PCC 7102</strain>
    </source>
</reference>
<dbReference type="Pfam" id="PF05226">
    <property type="entry name" value="CHASE2"/>
    <property type="match status" value="1"/>
</dbReference>
<organism evidence="3 4">
    <name type="scientific">Dulcicalothrix desertica PCC 7102</name>
    <dbReference type="NCBI Taxonomy" id="232991"/>
    <lineage>
        <taxon>Bacteria</taxon>
        <taxon>Bacillati</taxon>
        <taxon>Cyanobacteriota</taxon>
        <taxon>Cyanophyceae</taxon>
        <taxon>Nostocales</taxon>
        <taxon>Calotrichaceae</taxon>
        <taxon>Dulcicalothrix</taxon>
    </lineage>
</organism>
<reference evidence="3" key="2">
    <citation type="journal article" date="2019" name="Genome Biol. Evol.">
        <title>Day and night: Metabolic profiles and evolutionary relationships of six axenic non-marine cyanobacteria.</title>
        <authorList>
            <person name="Will S.E."/>
            <person name="Henke P."/>
            <person name="Boedeker C."/>
            <person name="Huang S."/>
            <person name="Brinkmann H."/>
            <person name="Rohde M."/>
            <person name="Jarek M."/>
            <person name="Friedl T."/>
            <person name="Seufert S."/>
            <person name="Schumacher M."/>
            <person name="Overmann J."/>
            <person name="Neumann-Schaal M."/>
            <person name="Petersen J."/>
        </authorList>
    </citation>
    <scope>NUCLEOTIDE SEQUENCE [LARGE SCALE GENOMIC DNA]</scope>
    <source>
        <strain evidence="3">PCC 7102</strain>
    </source>
</reference>
<keyword evidence="1" id="KW-0472">Membrane</keyword>
<dbReference type="SUPFAM" id="SSF52540">
    <property type="entry name" value="P-loop containing nucleoside triphosphate hydrolases"/>
    <property type="match status" value="1"/>
</dbReference>
<dbReference type="EMBL" id="RSCL01000003">
    <property type="protein sequence ID" value="RUT08589.1"/>
    <property type="molecule type" value="Genomic_DNA"/>
</dbReference>
<dbReference type="InterPro" id="IPR007890">
    <property type="entry name" value="CHASE2"/>
</dbReference>
<feature type="transmembrane region" description="Helical" evidence="1">
    <location>
        <begin position="475"/>
        <end position="496"/>
    </location>
</feature>
<feature type="transmembrane region" description="Helical" evidence="1">
    <location>
        <begin position="788"/>
        <end position="805"/>
    </location>
</feature>
<comment type="caution">
    <text evidence="3">The sequence shown here is derived from an EMBL/GenBank/DDBJ whole genome shotgun (WGS) entry which is preliminary data.</text>
</comment>
<evidence type="ECO:0000256" key="1">
    <source>
        <dbReference type="SAM" id="Phobius"/>
    </source>
</evidence>
<name>A0A3S1DEU7_9CYAN</name>
<evidence type="ECO:0000313" key="4">
    <source>
        <dbReference type="Proteomes" id="UP000271624"/>
    </source>
</evidence>
<dbReference type="SMART" id="SM01080">
    <property type="entry name" value="CHASE2"/>
    <property type="match status" value="1"/>
</dbReference>
<keyword evidence="1" id="KW-1133">Transmembrane helix</keyword>
<feature type="transmembrane region" description="Helical" evidence="1">
    <location>
        <begin position="810"/>
        <end position="832"/>
    </location>
</feature>
<dbReference type="OrthoDB" id="580957at2"/>
<feature type="transmembrane region" description="Helical" evidence="1">
    <location>
        <begin position="838"/>
        <end position="857"/>
    </location>
</feature>
<feature type="domain" description="CHASE2" evidence="2">
    <location>
        <begin position="500"/>
        <end position="801"/>
    </location>
</feature>